<dbReference type="InterPro" id="IPR001214">
    <property type="entry name" value="SET_dom"/>
</dbReference>
<accession>A0ABR1R1Y1</accession>
<sequence>MASSEGLLSTTRPNLGARMETEHETRLLLLQQSTDEHPASNQNTMSRSDLERVFAHGGFFEEMKDTFHKIDGTTEENIIRPYLISEKLCPPACEAPLASLRPILLNQLVINKVGRGLMIVVRTFTKPDSNRYLCAAVEDTRGGVDCIILQCRDHSLTAEEILPEGIVLAVKEPYYLSFPGGQHGIQVDHPSDLIELDISSDLYPTEWKDEVLAQYPKGPSQLKSEGNKAVGKKEFMRAARLYTMAASLCTLAEDALKRDILRNRAVANLSLGRFQQALSDAIASIDPSTEDMDDHHALLQYKAQCRAGWALYGLGRFEEAARHFADASKLPITQSTEAAFGGLQRAMKRVKEEKTGTYDFQTILNLIRPSEPRTDTASFLRNTKIVDFGRARGRGLVAARDIPMGELVMCEKAFVASFHHDRSSDALVDANWPNIYREPNTGTLARLPMMLMHKMLRADSADEPVFQLRSGPRKIRSGHLVDGKPVVDSLAIHSAVQFNVFLTTALCSSEMQSNFFGEVPRHNLGRLMDMMLNDSEHCGIYPHASMINHACDPNSVHTSIGDLNIIRAAKNIKKGDEITIVYEHRVDDDPRKLQEKLSLNYDFRCQCVVCKAHEQCSDQKLDERRDRLKEFHNDYHSFKFESMTKPKDPRSSAIGTSAGHPLLAKFEKHRQVIEETFPRTVYSDSVPRADLCPIAVCCAKVCHDHIKGHPELMLKWALLGLRDSGYVLAIDETQEKLTWDSAPSVQTEYLVDAALYACIAYHRLNKPVLAKRFRELAQLLWKIYTGTPVGFREKFHHADIWF</sequence>
<dbReference type="SMART" id="SM00317">
    <property type="entry name" value="SET"/>
    <property type="match status" value="1"/>
</dbReference>
<evidence type="ECO:0000313" key="3">
    <source>
        <dbReference type="EMBL" id="KAK7995810.1"/>
    </source>
</evidence>
<feature type="compositionally biased region" description="Polar residues" evidence="1">
    <location>
        <begin position="1"/>
        <end position="13"/>
    </location>
</feature>
<dbReference type="Gene3D" id="1.25.40.10">
    <property type="entry name" value="Tetratricopeptide repeat domain"/>
    <property type="match status" value="1"/>
</dbReference>
<evidence type="ECO:0000259" key="2">
    <source>
        <dbReference type="PROSITE" id="PS50280"/>
    </source>
</evidence>
<evidence type="ECO:0000313" key="4">
    <source>
        <dbReference type="Proteomes" id="UP001396898"/>
    </source>
</evidence>
<dbReference type="PANTHER" id="PTHR47643">
    <property type="entry name" value="TPR DOMAIN PROTEIN (AFU_ORTHOLOGUE AFUA_5G12710)"/>
    <property type="match status" value="1"/>
</dbReference>
<dbReference type="Pfam" id="PF00856">
    <property type="entry name" value="SET"/>
    <property type="match status" value="1"/>
</dbReference>
<organism evidence="3 4">
    <name type="scientific">Apiospora marii</name>
    <dbReference type="NCBI Taxonomy" id="335849"/>
    <lineage>
        <taxon>Eukaryota</taxon>
        <taxon>Fungi</taxon>
        <taxon>Dikarya</taxon>
        <taxon>Ascomycota</taxon>
        <taxon>Pezizomycotina</taxon>
        <taxon>Sordariomycetes</taxon>
        <taxon>Xylariomycetidae</taxon>
        <taxon>Amphisphaeriales</taxon>
        <taxon>Apiosporaceae</taxon>
        <taxon>Apiospora</taxon>
    </lineage>
</organism>
<dbReference type="PANTHER" id="PTHR47643:SF2">
    <property type="entry name" value="TPR DOMAIN PROTEIN (AFU_ORTHOLOGUE AFUA_5G12710)"/>
    <property type="match status" value="1"/>
</dbReference>
<dbReference type="SUPFAM" id="SSF48452">
    <property type="entry name" value="TPR-like"/>
    <property type="match status" value="1"/>
</dbReference>
<dbReference type="InterPro" id="IPR046341">
    <property type="entry name" value="SET_dom_sf"/>
</dbReference>
<feature type="domain" description="SET" evidence="2">
    <location>
        <begin position="381"/>
        <end position="583"/>
    </location>
</feature>
<reference evidence="3 4" key="1">
    <citation type="submission" date="2023-01" db="EMBL/GenBank/DDBJ databases">
        <title>Analysis of 21 Apiospora genomes using comparative genomics revels a genus with tremendous synthesis potential of carbohydrate active enzymes and secondary metabolites.</title>
        <authorList>
            <person name="Sorensen T."/>
        </authorList>
    </citation>
    <scope>NUCLEOTIDE SEQUENCE [LARGE SCALE GENOMIC DNA]</scope>
    <source>
        <strain evidence="3 4">CBS 20057</strain>
    </source>
</reference>
<proteinExistence type="predicted"/>
<gene>
    <name evidence="3" type="ORF">PG991_015277</name>
</gene>
<comment type="caution">
    <text evidence="3">The sequence shown here is derived from an EMBL/GenBank/DDBJ whole genome shotgun (WGS) entry which is preliminary data.</text>
</comment>
<feature type="region of interest" description="Disordered" evidence="1">
    <location>
        <begin position="1"/>
        <end position="20"/>
    </location>
</feature>
<name>A0ABR1R1Y1_9PEZI</name>
<keyword evidence="4" id="KW-1185">Reference proteome</keyword>
<dbReference type="InterPro" id="IPR011990">
    <property type="entry name" value="TPR-like_helical_dom_sf"/>
</dbReference>
<dbReference type="Gene3D" id="2.170.270.10">
    <property type="entry name" value="SET domain"/>
    <property type="match status" value="1"/>
</dbReference>
<dbReference type="SUPFAM" id="SSF82199">
    <property type="entry name" value="SET domain"/>
    <property type="match status" value="1"/>
</dbReference>
<protein>
    <submittedName>
        <fullName evidence="3">TPR domain protein</fullName>
    </submittedName>
</protein>
<dbReference type="EMBL" id="JAQQWI010000022">
    <property type="protein sequence ID" value="KAK7995810.1"/>
    <property type="molecule type" value="Genomic_DNA"/>
</dbReference>
<dbReference type="InterPro" id="IPR053209">
    <property type="entry name" value="Gramillin-biosynth_MTr"/>
</dbReference>
<dbReference type="PROSITE" id="PS50280">
    <property type="entry name" value="SET"/>
    <property type="match status" value="1"/>
</dbReference>
<dbReference type="Proteomes" id="UP001396898">
    <property type="component" value="Unassembled WGS sequence"/>
</dbReference>
<evidence type="ECO:0000256" key="1">
    <source>
        <dbReference type="SAM" id="MobiDB-lite"/>
    </source>
</evidence>